<evidence type="ECO:0000313" key="1">
    <source>
        <dbReference type="EMBL" id="RLN02048.1"/>
    </source>
</evidence>
<proteinExistence type="predicted"/>
<dbReference type="InterPro" id="IPR027417">
    <property type="entry name" value="P-loop_NTPase"/>
</dbReference>
<feature type="non-terminal residue" evidence="1">
    <location>
        <position position="1"/>
    </location>
</feature>
<dbReference type="Proteomes" id="UP000285883">
    <property type="component" value="Unassembled WGS sequence"/>
</dbReference>
<reference evidence="1 2" key="1">
    <citation type="submission" date="2018-07" db="EMBL/GenBank/DDBJ databases">
        <title>Genome sequencing of oomycete isolates from Chile give support for New Zealand origin for Phytophthora kernoviae and make available the first Nothophytophthora sp. genome.</title>
        <authorList>
            <person name="Studholme D.J."/>
            <person name="Sanfuentes E."/>
            <person name="Panda P."/>
            <person name="Hill R."/>
            <person name="Sambles C."/>
            <person name="Grant M."/>
            <person name="Williams N.M."/>
            <person name="Mcdougal R.L."/>
        </authorList>
    </citation>
    <scope>NUCLEOTIDE SEQUENCE [LARGE SCALE GENOMIC DNA]</scope>
    <source>
        <strain evidence="1">Chile2</strain>
    </source>
</reference>
<dbReference type="SUPFAM" id="SSF52540">
    <property type="entry name" value="P-loop containing nucleoside triphosphate hydrolases"/>
    <property type="match status" value="1"/>
</dbReference>
<accession>A0A421ETQ5</accession>
<dbReference type="PANTHER" id="PTHR43394:SF1">
    <property type="entry name" value="ATP-BINDING CASSETTE SUB-FAMILY B MEMBER 10, MITOCHONDRIAL"/>
    <property type="match status" value="1"/>
</dbReference>
<organism evidence="1 2">
    <name type="scientific">Phytophthora kernoviae</name>
    <dbReference type="NCBI Taxonomy" id="325452"/>
    <lineage>
        <taxon>Eukaryota</taxon>
        <taxon>Sar</taxon>
        <taxon>Stramenopiles</taxon>
        <taxon>Oomycota</taxon>
        <taxon>Peronosporomycetes</taxon>
        <taxon>Peronosporales</taxon>
        <taxon>Peronosporaceae</taxon>
        <taxon>Phytophthora</taxon>
    </lineage>
</organism>
<dbReference type="EMBL" id="MAYM02002263">
    <property type="protein sequence ID" value="RLN02048.1"/>
    <property type="molecule type" value="Genomic_DNA"/>
</dbReference>
<dbReference type="PANTHER" id="PTHR43394">
    <property type="entry name" value="ATP-DEPENDENT PERMEASE MDL1, MITOCHONDRIAL"/>
    <property type="match status" value="1"/>
</dbReference>
<protein>
    <recommendedName>
        <fullName evidence="3">ABC transporter domain-containing protein</fullName>
    </recommendedName>
</protein>
<gene>
    <name evidence="1" type="ORF">BBI17_009917</name>
</gene>
<dbReference type="AlphaFoldDB" id="A0A421ETQ5"/>
<sequence length="56" mass="5785">KTVLTIAHRINTIMHCDKIAVMDAGQVAEFGSPSELLAQPQSVFGALASSGRSAAS</sequence>
<name>A0A421ETQ5_9STRA</name>
<evidence type="ECO:0000313" key="2">
    <source>
        <dbReference type="Proteomes" id="UP000285883"/>
    </source>
</evidence>
<dbReference type="GO" id="GO:0015421">
    <property type="term" value="F:ABC-type oligopeptide transporter activity"/>
    <property type="evidence" value="ECO:0007669"/>
    <property type="project" value="TreeGrafter"/>
</dbReference>
<dbReference type="Gene3D" id="3.40.50.300">
    <property type="entry name" value="P-loop containing nucleotide triphosphate hydrolases"/>
    <property type="match status" value="1"/>
</dbReference>
<comment type="caution">
    <text evidence="1">The sequence shown here is derived from an EMBL/GenBank/DDBJ whole genome shotgun (WGS) entry which is preliminary data.</text>
</comment>
<evidence type="ECO:0008006" key="3">
    <source>
        <dbReference type="Google" id="ProtNLM"/>
    </source>
</evidence>
<dbReference type="InterPro" id="IPR039421">
    <property type="entry name" value="Type_1_exporter"/>
</dbReference>